<keyword evidence="4" id="KW-1185">Reference proteome</keyword>
<dbReference type="FunCoup" id="A0A1Q3CTL4">
    <property type="interactions" value="1133"/>
</dbReference>
<reference evidence="4" key="1">
    <citation type="submission" date="2016-04" db="EMBL/GenBank/DDBJ databases">
        <title>Cephalotus genome sequencing.</title>
        <authorList>
            <person name="Fukushima K."/>
            <person name="Hasebe M."/>
            <person name="Fang X."/>
        </authorList>
    </citation>
    <scope>NUCLEOTIDE SEQUENCE [LARGE SCALE GENOMIC DNA]</scope>
    <source>
        <strain evidence="4">cv. St1</strain>
    </source>
</reference>
<accession>A0A1Q3CTL4</accession>
<evidence type="ECO:0000313" key="4">
    <source>
        <dbReference type="Proteomes" id="UP000187406"/>
    </source>
</evidence>
<name>A0A1Q3CTL4_CEPFO</name>
<protein>
    <submittedName>
        <fullName evidence="3">Uncharacterized protein</fullName>
    </submittedName>
</protein>
<dbReference type="STRING" id="3775.A0A1Q3CTL4"/>
<sequence length="258" mass="28667">MGGPDPGPGPASSGSSGGEEEEDGNAEWRAAIDSIVATTSATFVGTNGFTNYPFSTTPTIKPITYSTPYATEEGQHQHNDPQKLKHYQIKAQKLLDDIVEKTLVTVKDPIQVPDNDPMNEGGIRLFKNSPLGIVFDHIDEIQGPRKRPRILPGKEIDENSKKFKRQLQSVAVEGVDIMAAARDAHHKLLARLEAKDAAAKEKAKREEERIAELKKIRGEKWLPSIAKEMQMNINPRQLVETEKFRRVGKKCSEYTLKG</sequence>
<organism evidence="3 4">
    <name type="scientific">Cephalotus follicularis</name>
    <name type="common">Albany pitcher plant</name>
    <dbReference type="NCBI Taxonomy" id="3775"/>
    <lineage>
        <taxon>Eukaryota</taxon>
        <taxon>Viridiplantae</taxon>
        <taxon>Streptophyta</taxon>
        <taxon>Embryophyta</taxon>
        <taxon>Tracheophyta</taxon>
        <taxon>Spermatophyta</taxon>
        <taxon>Magnoliopsida</taxon>
        <taxon>eudicotyledons</taxon>
        <taxon>Gunneridae</taxon>
        <taxon>Pentapetalae</taxon>
        <taxon>rosids</taxon>
        <taxon>fabids</taxon>
        <taxon>Oxalidales</taxon>
        <taxon>Cephalotaceae</taxon>
        <taxon>Cephalotus</taxon>
    </lineage>
</organism>
<feature type="non-terminal residue" evidence="3">
    <location>
        <position position="258"/>
    </location>
</feature>
<evidence type="ECO:0000256" key="1">
    <source>
        <dbReference type="SAM" id="Coils"/>
    </source>
</evidence>
<feature type="coiled-coil region" evidence="1">
    <location>
        <begin position="189"/>
        <end position="216"/>
    </location>
</feature>
<dbReference type="OrthoDB" id="1919921at2759"/>
<keyword evidence="1" id="KW-0175">Coiled coil</keyword>
<dbReference type="PANTHER" id="PTHR36765">
    <property type="entry name" value="EXPRESSED PROTEIN"/>
    <property type="match status" value="1"/>
</dbReference>
<comment type="caution">
    <text evidence="3">The sequence shown here is derived from an EMBL/GenBank/DDBJ whole genome shotgun (WGS) entry which is preliminary data.</text>
</comment>
<dbReference type="AlphaFoldDB" id="A0A1Q3CTL4"/>
<dbReference type="InParanoid" id="A0A1Q3CTL4"/>
<gene>
    <name evidence="3" type="ORF">CFOL_v3_26962</name>
</gene>
<evidence type="ECO:0000313" key="3">
    <source>
        <dbReference type="EMBL" id="GAV83515.1"/>
    </source>
</evidence>
<dbReference type="Proteomes" id="UP000187406">
    <property type="component" value="Unassembled WGS sequence"/>
</dbReference>
<dbReference type="EMBL" id="BDDD01002916">
    <property type="protein sequence ID" value="GAV83515.1"/>
    <property type="molecule type" value="Genomic_DNA"/>
</dbReference>
<feature type="region of interest" description="Disordered" evidence="2">
    <location>
        <begin position="1"/>
        <end position="26"/>
    </location>
</feature>
<evidence type="ECO:0000256" key="2">
    <source>
        <dbReference type="SAM" id="MobiDB-lite"/>
    </source>
</evidence>
<dbReference type="PANTHER" id="PTHR36765:SF1">
    <property type="entry name" value="EXPRESSED PROTEIN"/>
    <property type="match status" value="1"/>
</dbReference>
<proteinExistence type="predicted"/>